<dbReference type="HAMAP" id="MF_00265">
    <property type="entry name" value="VapC_Nob1"/>
    <property type="match status" value="1"/>
</dbReference>
<evidence type="ECO:0000256" key="8">
    <source>
        <dbReference type="HAMAP-Rule" id="MF_00265"/>
    </source>
</evidence>
<dbReference type="GO" id="GO:0004540">
    <property type="term" value="F:RNA nuclease activity"/>
    <property type="evidence" value="ECO:0007669"/>
    <property type="project" value="InterPro"/>
</dbReference>
<dbReference type="AlphaFoldDB" id="A0A1V0GY58"/>
<dbReference type="InterPro" id="IPR050556">
    <property type="entry name" value="Type_II_TA_system_RNase"/>
</dbReference>
<keyword evidence="2 8" id="KW-1277">Toxin-antitoxin system</keyword>
<dbReference type="KEGG" id="pye:A6J80_21030"/>
<evidence type="ECO:0000256" key="5">
    <source>
        <dbReference type="ARBA" id="ARBA00022801"/>
    </source>
</evidence>
<name>A0A1V0GY58_9RHOB</name>
<keyword evidence="6 8" id="KW-0460">Magnesium</keyword>
<evidence type="ECO:0000313" key="10">
    <source>
        <dbReference type="EMBL" id="ARC38793.1"/>
    </source>
</evidence>
<evidence type="ECO:0000256" key="4">
    <source>
        <dbReference type="ARBA" id="ARBA00022723"/>
    </source>
</evidence>
<gene>
    <name evidence="8" type="primary">vapC</name>
    <name evidence="10" type="ORF">A6J80_21030</name>
</gene>
<dbReference type="Gene3D" id="3.40.50.1010">
    <property type="entry name" value="5'-nuclease"/>
    <property type="match status" value="1"/>
</dbReference>
<keyword evidence="8" id="KW-0800">Toxin</keyword>
<dbReference type="Pfam" id="PF01850">
    <property type="entry name" value="PIN"/>
    <property type="match status" value="1"/>
</dbReference>
<geneLocation type="plasmid" evidence="10 11">
    <name>unnamed4</name>
</geneLocation>
<dbReference type="Proteomes" id="UP000191257">
    <property type="component" value="Plasmid unnamed4"/>
</dbReference>
<dbReference type="InterPro" id="IPR002716">
    <property type="entry name" value="PIN_dom"/>
</dbReference>
<protein>
    <recommendedName>
        <fullName evidence="8">Ribonuclease VapC</fullName>
        <shortName evidence="8">RNase VapC</shortName>
        <ecNumber evidence="8">3.1.-.-</ecNumber>
    </recommendedName>
    <alternativeName>
        <fullName evidence="8">Toxin VapC</fullName>
    </alternativeName>
</protein>
<sequence>MIHTLLDTNAVITLVGRRSPELLGQVEASEPGSLAISAIVAHELWYGAYRSQKVAFNLETLRLLFTDLVILDITPEDARVAGEIRAELARAGTPIGPYDVLIAGQAKARGLILVTNNTGEFGRVAGLILEDWTIARPDVNGGTPEAD</sequence>
<comment type="similarity">
    <text evidence="7 8">Belongs to the PINc/VapC protein family.</text>
</comment>
<comment type="cofactor">
    <cofactor evidence="1 8">
        <name>Mg(2+)</name>
        <dbReference type="ChEBI" id="CHEBI:18420"/>
    </cofactor>
</comment>
<evidence type="ECO:0000256" key="3">
    <source>
        <dbReference type="ARBA" id="ARBA00022722"/>
    </source>
</evidence>
<reference evidence="10" key="1">
    <citation type="submission" date="2017-12" db="EMBL/GenBank/DDBJ databases">
        <title>FDA dAtabase for Regulatory Grade micrObial Sequences (FDA-ARGOS): Supporting development and validation of Infectious Disease Dx tests.</title>
        <authorList>
            <person name="Campos J."/>
            <person name="Goldberg B."/>
            <person name="Tallon L."/>
            <person name="Sadzewicz L."/>
            <person name="Sengamalay N."/>
            <person name="Ott S."/>
            <person name="Godinez A."/>
            <person name="Nagaraj S."/>
            <person name="Vyas G."/>
            <person name="Aluvathingal J."/>
            <person name="Nadendla S."/>
            <person name="Geyer C."/>
            <person name="Nandy P."/>
            <person name="Hobson J."/>
            <person name="Sichtig H."/>
        </authorList>
    </citation>
    <scope>NUCLEOTIDE SEQUENCE</scope>
    <source>
        <strain evidence="10">FDAARGOS_252</strain>
        <plasmid evidence="10">unnamed4</plasmid>
    </source>
</reference>
<feature type="binding site" evidence="8">
    <location>
        <position position="7"/>
    </location>
    <ligand>
        <name>Mg(2+)</name>
        <dbReference type="ChEBI" id="CHEBI:18420"/>
    </ligand>
</feature>
<keyword evidence="3 8" id="KW-0540">Nuclease</keyword>
<dbReference type="EC" id="3.1.-.-" evidence="8"/>
<dbReference type="GO" id="GO:0016787">
    <property type="term" value="F:hydrolase activity"/>
    <property type="evidence" value="ECO:0007669"/>
    <property type="project" value="UniProtKB-KW"/>
</dbReference>
<evidence type="ECO:0000256" key="1">
    <source>
        <dbReference type="ARBA" id="ARBA00001946"/>
    </source>
</evidence>
<dbReference type="RefSeq" id="WP_080623079.1">
    <property type="nucleotide sequence ID" value="NZ_CAWMZI010000005.1"/>
</dbReference>
<evidence type="ECO:0000256" key="6">
    <source>
        <dbReference type="ARBA" id="ARBA00022842"/>
    </source>
</evidence>
<feature type="binding site" evidence="8">
    <location>
        <position position="99"/>
    </location>
    <ligand>
        <name>Mg(2+)</name>
        <dbReference type="ChEBI" id="CHEBI:18420"/>
    </ligand>
</feature>
<dbReference type="CDD" id="cd18745">
    <property type="entry name" value="PIN_VapC4-5_FitB-like"/>
    <property type="match status" value="1"/>
</dbReference>
<dbReference type="EMBL" id="CP020444">
    <property type="protein sequence ID" value="ARC38793.1"/>
    <property type="molecule type" value="Genomic_DNA"/>
</dbReference>
<keyword evidence="10" id="KW-0614">Plasmid</keyword>
<dbReference type="PANTHER" id="PTHR33653:SF1">
    <property type="entry name" value="RIBONUCLEASE VAPC2"/>
    <property type="match status" value="1"/>
</dbReference>
<evidence type="ECO:0000256" key="7">
    <source>
        <dbReference type="ARBA" id="ARBA00038093"/>
    </source>
</evidence>
<dbReference type="GO" id="GO:0000287">
    <property type="term" value="F:magnesium ion binding"/>
    <property type="evidence" value="ECO:0007669"/>
    <property type="project" value="UniProtKB-UniRule"/>
</dbReference>
<dbReference type="PANTHER" id="PTHR33653">
    <property type="entry name" value="RIBONUCLEASE VAPC2"/>
    <property type="match status" value="1"/>
</dbReference>
<proteinExistence type="inferred from homology"/>
<organism evidence="10 11">
    <name type="scientific">Paracoccus yeei</name>
    <dbReference type="NCBI Taxonomy" id="147645"/>
    <lineage>
        <taxon>Bacteria</taxon>
        <taxon>Pseudomonadati</taxon>
        <taxon>Pseudomonadota</taxon>
        <taxon>Alphaproteobacteria</taxon>
        <taxon>Rhodobacterales</taxon>
        <taxon>Paracoccaceae</taxon>
        <taxon>Paracoccus</taxon>
    </lineage>
</organism>
<comment type="function">
    <text evidence="8">Toxic component of a toxin-antitoxin (TA) system. An RNase.</text>
</comment>
<dbReference type="GO" id="GO:0090729">
    <property type="term" value="F:toxin activity"/>
    <property type="evidence" value="ECO:0007669"/>
    <property type="project" value="UniProtKB-KW"/>
</dbReference>
<dbReference type="SUPFAM" id="SSF88723">
    <property type="entry name" value="PIN domain-like"/>
    <property type="match status" value="1"/>
</dbReference>
<keyword evidence="11" id="KW-1185">Reference proteome</keyword>
<dbReference type="InterPro" id="IPR022907">
    <property type="entry name" value="VapC_family"/>
</dbReference>
<evidence type="ECO:0000259" key="9">
    <source>
        <dbReference type="Pfam" id="PF01850"/>
    </source>
</evidence>
<keyword evidence="4 8" id="KW-0479">Metal-binding</keyword>
<accession>A0A1V0GY58</accession>
<keyword evidence="5 8" id="KW-0378">Hydrolase</keyword>
<feature type="domain" description="PIN" evidence="9">
    <location>
        <begin position="5"/>
        <end position="126"/>
    </location>
</feature>
<dbReference type="InterPro" id="IPR029060">
    <property type="entry name" value="PIN-like_dom_sf"/>
</dbReference>
<evidence type="ECO:0000313" key="11">
    <source>
        <dbReference type="Proteomes" id="UP000191257"/>
    </source>
</evidence>
<evidence type="ECO:0000256" key="2">
    <source>
        <dbReference type="ARBA" id="ARBA00022649"/>
    </source>
</evidence>